<evidence type="ECO:0000256" key="1">
    <source>
        <dbReference type="SAM" id="MobiDB-lite"/>
    </source>
</evidence>
<dbReference type="EMBL" id="OZ034830">
    <property type="protein sequence ID" value="CAL1686743.1"/>
    <property type="molecule type" value="Genomic_DNA"/>
</dbReference>
<protein>
    <submittedName>
        <fullName evidence="2">Uncharacterized protein</fullName>
    </submittedName>
</protein>
<feature type="compositionally biased region" description="Basic and acidic residues" evidence="1">
    <location>
        <begin position="72"/>
        <end position="94"/>
    </location>
</feature>
<evidence type="ECO:0000313" key="2">
    <source>
        <dbReference type="EMBL" id="CAL1686743.1"/>
    </source>
</evidence>
<accession>A0AAV2P537</accession>
<name>A0AAV2P537_9HYME</name>
<sequence length="157" mass="18293">MNSFSNFSLSLKAKGLRNLRENHISRNKSHYTTRYRILHRYASRNPLFLTQSQFACLVHRETSRRAVPKGSRRGDKKETGARKRERPYRNDRRVPQRKCAHRITKKILDQLKSRLGDKLGESDSLGHVCIERDGEMSLQVEFGAPRYRSGTLPPMAR</sequence>
<proteinExistence type="predicted"/>
<gene>
    <name evidence="2" type="ORF">LPLAT_LOCUS12079</name>
</gene>
<evidence type="ECO:0000313" key="3">
    <source>
        <dbReference type="Proteomes" id="UP001497644"/>
    </source>
</evidence>
<keyword evidence="3" id="KW-1185">Reference proteome</keyword>
<dbReference type="AlphaFoldDB" id="A0AAV2P537"/>
<reference evidence="2" key="1">
    <citation type="submission" date="2024-04" db="EMBL/GenBank/DDBJ databases">
        <authorList>
            <consortium name="Molecular Ecology Group"/>
        </authorList>
    </citation>
    <scope>NUCLEOTIDE SEQUENCE</scope>
</reference>
<feature type="region of interest" description="Disordered" evidence="1">
    <location>
        <begin position="60"/>
        <end position="98"/>
    </location>
</feature>
<organism evidence="2 3">
    <name type="scientific">Lasius platythorax</name>
    <dbReference type="NCBI Taxonomy" id="488582"/>
    <lineage>
        <taxon>Eukaryota</taxon>
        <taxon>Metazoa</taxon>
        <taxon>Ecdysozoa</taxon>
        <taxon>Arthropoda</taxon>
        <taxon>Hexapoda</taxon>
        <taxon>Insecta</taxon>
        <taxon>Pterygota</taxon>
        <taxon>Neoptera</taxon>
        <taxon>Endopterygota</taxon>
        <taxon>Hymenoptera</taxon>
        <taxon>Apocrita</taxon>
        <taxon>Aculeata</taxon>
        <taxon>Formicoidea</taxon>
        <taxon>Formicidae</taxon>
        <taxon>Formicinae</taxon>
        <taxon>Lasius</taxon>
        <taxon>Lasius</taxon>
    </lineage>
</organism>
<dbReference type="Proteomes" id="UP001497644">
    <property type="component" value="Chromosome 7"/>
</dbReference>